<comment type="caution">
    <text evidence="4">The sequence shown here is derived from an EMBL/GenBank/DDBJ whole genome shotgun (WGS) entry which is preliminary data.</text>
</comment>
<organism evidence="4 5">
    <name type="scientific">Ruminococcus albus 8</name>
    <dbReference type="NCBI Taxonomy" id="246199"/>
    <lineage>
        <taxon>Bacteria</taxon>
        <taxon>Bacillati</taxon>
        <taxon>Bacillota</taxon>
        <taxon>Clostridia</taxon>
        <taxon>Eubacteriales</taxon>
        <taxon>Oscillospiraceae</taxon>
        <taxon>Ruminococcus</taxon>
    </lineage>
</organism>
<dbReference type="NCBIfam" id="TIGR00230">
    <property type="entry name" value="sfsA"/>
    <property type="match status" value="1"/>
</dbReference>
<evidence type="ECO:0000259" key="3">
    <source>
        <dbReference type="Pfam" id="PF17746"/>
    </source>
</evidence>
<dbReference type="InterPro" id="IPR005224">
    <property type="entry name" value="SfsA"/>
</dbReference>
<keyword evidence="5" id="KW-1185">Reference proteome</keyword>
<dbReference type="EMBL" id="ADKM02000008">
    <property type="protein sequence ID" value="EGC04766.1"/>
    <property type="molecule type" value="Genomic_DNA"/>
</dbReference>
<feature type="domain" description="SfsA N-terminal OB" evidence="3">
    <location>
        <begin position="12"/>
        <end position="77"/>
    </location>
</feature>
<feature type="domain" description="Sugar fermentation stimulation protein C-terminal" evidence="2">
    <location>
        <begin position="80"/>
        <end position="216"/>
    </location>
</feature>
<reference evidence="4 5" key="1">
    <citation type="submission" date="2011-02" db="EMBL/GenBank/DDBJ databases">
        <authorList>
            <person name="Nelson K.E."/>
            <person name="Sutton G."/>
            <person name="Torralba M."/>
            <person name="Durkin S."/>
            <person name="Harkins D."/>
            <person name="Montgomery R."/>
            <person name="Ziemer C."/>
            <person name="Klaassens E."/>
            <person name="Ocuiv P."/>
            <person name="Morrison M."/>
        </authorList>
    </citation>
    <scope>NUCLEOTIDE SEQUENCE [LARGE SCALE GENOMIC DNA]</scope>
    <source>
        <strain evidence="4 5">8</strain>
    </source>
</reference>
<dbReference type="Pfam" id="PF03749">
    <property type="entry name" value="SfsA"/>
    <property type="match status" value="1"/>
</dbReference>
<gene>
    <name evidence="1 4" type="primary">sfsA</name>
    <name evidence="4" type="ORF">CUS_6147</name>
</gene>
<dbReference type="PANTHER" id="PTHR30545:SF2">
    <property type="entry name" value="SUGAR FERMENTATION STIMULATION PROTEIN A"/>
    <property type="match status" value="1"/>
</dbReference>
<dbReference type="Gene3D" id="2.40.50.580">
    <property type="match status" value="1"/>
</dbReference>
<dbReference type="GO" id="GO:0003677">
    <property type="term" value="F:DNA binding"/>
    <property type="evidence" value="ECO:0007669"/>
    <property type="project" value="InterPro"/>
</dbReference>
<dbReference type="OrthoDB" id="9802365at2"/>
<accession>E9S7D6</accession>
<dbReference type="Gene3D" id="3.40.1350.60">
    <property type="match status" value="1"/>
</dbReference>
<dbReference type="Proteomes" id="UP000004259">
    <property type="component" value="Unassembled WGS sequence"/>
</dbReference>
<dbReference type="RefSeq" id="WP_002846785.1">
    <property type="nucleotide sequence ID" value="NZ_ADKM02000008.1"/>
</dbReference>
<dbReference type="InterPro" id="IPR041465">
    <property type="entry name" value="SfsA_N"/>
</dbReference>
<evidence type="ECO:0000259" key="2">
    <source>
        <dbReference type="Pfam" id="PF03749"/>
    </source>
</evidence>
<comment type="similarity">
    <text evidence="1">Belongs to the SfsA family.</text>
</comment>
<sequence>MTYQNIIRGEFISRPNRFIANVLINGQQQVCHVKNTGRCKELLVAGAEVWVEKCSDPARKTAYDLIAVKKGDRLINIDSQAPNKAVAEWLEREKPFGAELKLLREQTYGGSRFDIMLKSDKTDKRIYIEVKGCTLERDGIALFPDAPTERGVKHLRELAECRRNGNGAALFVLVQMSDISYFSPNYETHREFGEVMKEAQRCGVRLMCYDSIVTPDSLTVGKPVEIRL</sequence>
<dbReference type="AlphaFoldDB" id="E9S7D6"/>
<dbReference type="InterPro" id="IPR040452">
    <property type="entry name" value="SfsA_C"/>
</dbReference>
<dbReference type="eggNOG" id="COG1489">
    <property type="taxonomic scope" value="Bacteria"/>
</dbReference>
<evidence type="ECO:0000256" key="1">
    <source>
        <dbReference type="HAMAP-Rule" id="MF_00095"/>
    </source>
</evidence>
<dbReference type="CDD" id="cd22359">
    <property type="entry name" value="SfsA-like_bacterial"/>
    <property type="match status" value="1"/>
</dbReference>
<protein>
    <recommendedName>
        <fullName evidence="1">Sugar fermentation stimulation protein homolog</fullName>
    </recommendedName>
</protein>
<dbReference type="Pfam" id="PF17746">
    <property type="entry name" value="SfsA_N"/>
    <property type="match status" value="1"/>
</dbReference>
<evidence type="ECO:0000313" key="5">
    <source>
        <dbReference type="Proteomes" id="UP000004259"/>
    </source>
</evidence>
<proteinExistence type="inferred from homology"/>
<evidence type="ECO:0000313" key="4">
    <source>
        <dbReference type="EMBL" id="EGC04766.1"/>
    </source>
</evidence>
<name>E9S7D6_RUMAL</name>
<dbReference type="STRING" id="246199.CUS_6147"/>
<dbReference type="PANTHER" id="PTHR30545">
    <property type="entry name" value="SUGAR FERMENTATION STIMULATION PROTEIN A"/>
    <property type="match status" value="1"/>
</dbReference>
<dbReference type="HAMAP" id="MF_00095">
    <property type="entry name" value="SfsA"/>
    <property type="match status" value="1"/>
</dbReference>